<protein>
    <submittedName>
        <fullName evidence="1">Uncharacterized protein</fullName>
    </submittedName>
</protein>
<keyword evidence="2" id="KW-1185">Reference proteome</keyword>
<organism evidence="1 2">
    <name type="scientific">Aurantiacibacter gangjinensis</name>
    <dbReference type="NCBI Taxonomy" id="502682"/>
    <lineage>
        <taxon>Bacteria</taxon>
        <taxon>Pseudomonadati</taxon>
        <taxon>Pseudomonadota</taxon>
        <taxon>Alphaproteobacteria</taxon>
        <taxon>Sphingomonadales</taxon>
        <taxon>Erythrobacteraceae</taxon>
        <taxon>Aurantiacibacter</taxon>
    </lineage>
</organism>
<gene>
    <name evidence="1" type="ORF">AAW01_11015</name>
</gene>
<evidence type="ECO:0000313" key="2">
    <source>
        <dbReference type="Proteomes" id="UP000053070"/>
    </source>
</evidence>
<dbReference type="AlphaFoldDB" id="A0A0G9MMJ9"/>
<dbReference type="Proteomes" id="UP000053070">
    <property type="component" value="Unassembled WGS sequence"/>
</dbReference>
<dbReference type="EMBL" id="LBHC01000002">
    <property type="protein sequence ID" value="KLE31961.1"/>
    <property type="molecule type" value="Genomic_DNA"/>
</dbReference>
<dbReference type="KEGG" id="egn:BMF35_a1203"/>
<proteinExistence type="predicted"/>
<comment type="caution">
    <text evidence="1">The sequence shown here is derived from an EMBL/GenBank/DDBJ whole genome shotgun (WGS) entry which is preliminary data.</text>
</comment>
<evidence type="ECO:0000313" key="1">
    <source>
        <dbReference type="EMBL" id="KLE31961.1"/>
    </source>
</evidence>
<dbReference type="PATRIC" id="fig|502682.8.peg.2242"/>
<name>A0A0G9MMJ9_9SPHN</name>
<accession>A0A0G9MMJ9</accession>
<sequence>MVRRKRHGGEGSMANRIVWIPGGWKRPFIASLCATLASCTTPANGQDAAQPLESRYTLLDNCVVVAAGIEPIDHVRQRCDGWGGIPVWLQYTDAARLGVGFGYPANTFGMFSIERHPSWPVEWRGPVQDGVFQPIAAIIRMNDYATAPGEPDRASLLVFRLTGDGMSCPLSFDAGDNEEARRIADASLREYRCLSRSP</sequence>
<reference evidence="1 2" key="1">
    <citation type="submission" date="2015-04" db="EMBL/GenBank/DDBJ databases">
        <title>The draft genome sequence of Erythrobacr gangjinensis K7-2.</title>
        <authorList>
            <person name="Zhuang L."/>
            <person name="Liu Y."/>
            <person name="Shao Z."/>
        </authorList>
    </citation>
    <scope>NUCLEOTIDE SEQUENCE [LARGE SCALE GENOMIC DNA]</scope>
    <source>
        <strain evidence="1 2">K7-2</strain>
    </source>
</reference>